<dbReference type="EMBL" id="CM046110">
    <property type="protein sequence ID" value="KAI8422407.1"/>
    <property type="molecule type" value="Genomic_DNA"/>
</dbReference>
<sequence>MFSYNVKFLTNDDSVQVKNGDFKSYKYETKKKADESVYDTAKRSFCERRGGHWSAVKPRQIKQLETKFRERSAVFCDWLNDCLIVIVFSSGAIAYLTVKPNTLDVTQILFDRYVVGKLSGQAVSGVAFCKSHLLFTHTDRTATLLTFGKGMLSAQPCRIRDRDPHIQTVELGGSRRTERRVSWCETPAVTRVLVWGAAAVEPAPWSPVLEDHANMHLYQIKGQQMNLIAYHQLENETLLAEISRNNDNVIHIVEQTHELPSAALRAARLSPCEAATRAPLPAPGRAARRAPCGRRLLAACIDGSLHIVATEVWWCGALLVAGEEGARLQAVQGGPLVLASFTGGPLALLRILHPELMTVGARGAGAAGEARAQAALGTYLAPSANTDARYAPAFVRGPVVVGPVLRRALGGSARAPARAGRGGRRAGAPHGAAAAESVCSESCSQCSSCSGSDDESSASRGSRARPPPLPRVPLPLLPVPPAPDNPPPATSIRPNLHQYLEKNNTIWNTDVREKKWPSLENVLKQNVEVIPRPLEDKLASVHFRHLFQTELREDAPNMYRYHGNYRPGSAGERAVKFDNGAYERSNRPPGEKNKVKFSDTVTIAVVAAAPIALQRVEVPVVYNTAHLSSVAEACPAPGKRRLVPGTNIPYPQVPENIRTQQAQFQKDNDLPVFLKGGPLDGILYRLTVALCMLGIVGFGHTIYIHAVKKD</sequence>
<name>A0ACC0JE57_CHOFU</name>
<keyword evidence="2" id="KW-1185">Reference proteome</keyword>
<protein>
    <submittedName>
        <fullName evidence="1">Uncharacterized protein</fullName>
    </submittedName>
</protein>
<organism evidence="1 2">
    <name type="scientific">Choristoneura fumiferana</name>
    <name type="common">Spruce budworm moth</name>
    <name type="synonym">Archips fumiferana</name>
    <dbReference type="NCBI Taxonomy" id="7141"/>
    <lineage>
        <taxon>Eukaryota</taxon>
        <taxon>Metazoa</taxon>
        <taxon>Ecdysozoa</taxon>
        <taxon>Arthropoda</taxon>
        <taxon>Hexapoda</taxon>
        <taxon>Insecta</taxon>
        <taxon>Pterygota</taxon>
        <taxon>Neoptera</taxon>
        <taxon>Endopterygota</taxon>
        <taxon>Lepidoptera</taxon>
        <taxon>Glossata</taxon>
        <taxon>Ditrysia</taxon>
        <taxon>Tortricoidea</taxon>
        <taxon>Tortricidae</taxon>
        <taxon>Tortricinae</taxon>
        <taxon>Choristoneura</taxon>
    </lineage>
</organism>
<gene>
    <name evidence="1" type="ORF">MSG28_006252</name>
</gene>
<evidence type="ECO:0000313" key="1">
    <source>
        <dbReference type="EMBL" id="KAI8422407.1"/>
    </source>
</evidence>
<reference evidence="1 2" key="1">
    <citation type="journal article" date="2022" name="Genome Biol. Evol.">
        <title>The Spruce Budworm Genome: Reconstructing the Evolutionary History of Antifreeze Proteins.</title>
        <authorList>
            <person name="Beliveau C."/>
            <person name="Gagne P."/>
            <person name="Picq S."/>
            <person name="Vernygora O."/>
            <person name="Keeling C.I."/>
            <person name="Pinkney K."/>
            <person name="Doucet D."/>
            <person name="Wen F."/>
            <person name="Johnston J.S."/>
            <person name="Maaroufi H."/>
            <person name="Boyle B."/>
            <person name="Laroche J."/>
            <person name="Dewar K."/>
            <person name="Juretic N."/>
            <person name="Blackburn G."/>
            <person name="Nisole A."/>
            <person name="Brunet B."/>
            <person name="Brandao M."/>
            <person name="Lumley L."/>
            <person name="Duan J."/>
            <person name="Quan G."/>
            <person name="Lucarotti C.J."/>
            <person name="Roe A.D."/>
            <person name="Sperling F.A.H."/>
            <person name="Levesque R.C."/>
            <person name="Cusson M."/>
        </authorList>
    </citation>
    <scope>NUCLEOTIDE SEQUENCE [LARGE SCALE GENOMIC DNA]</scope>
    <source>
        <strain evidence="1">Glfc:IPQL:Cfum</strain>
    </source>
</reference>
<comment type="caution">
    <text evidence="1">The sequence shown here is derived from an EMBL/GenBank/DDBJ whole genome shotgun (WGS) entry which is preliminary data.</text>
</comment>
<dbReference type="Proteomes" id="UP001064048">
    <property type="component" value="Chromosome 10"/>
</dbReference>
<evidence type="ECO:0000313" key="2">
    <source>
        <dbReference type="Proteomes" id="UP001064048"/>
    </source>
</evidence>
<proteinExistence type="predicted"/>
<accession>A0ACC0JE57</accession>